<gene>
    <name evidence="2" type="ORF">OSTQU699_LOCUS2615</name>
</gene>
<comment type="caution">
    <text evidence="2">The sequence shown here is derived from an EMBL/GenBank/DDBJ whole genome shotgun (WGS) entry which is preliminary data.</text>
</comment>
<proteinExistence type="predicted"/>
<dbReference type="AlphaFoldDB" id="A0A8S1IQ24"/>
<evidence type="ECO:0000313" key="3">
    <source>
        <dbReference type="Proteomes" id="UP000708148"/>
    </source>
</evidence>
<dbReference type="Proteomes" id="UP000708148">
    <property type="component" value="Unassembled WGS sequence"/>
</dbReference>
<reference evidence="2" key="1">
    <citation type="submission" date="2020-12" db="EMBL/GenBank/DDBJ databases">
        <authorList>
            <person name="Iha C."/>
        </authorList>
    </citation>
    <scope>NUCLEOTIDE SEQUENCE</scope>
</reference>
<sequence length="90" mass="10218">MLTFCPTCANVLMVRKDAGGNVRYACQSCPYTYFIDKEITKVIRVHKKEVDDVLGGEDTWKNAQRTENSESLAVRPALVRPMQRVSPALW</sequence>
<dbReference type="SUPFAM" id="SSF57783">
    <property type="entry name" value="Zinc beta-ribbon"/>
    <property type="match status" value="1"/>
</dbReference>
<feature type="domain" description="DNA-directed RNA polymerase II subunit RPB9-like zinc ribbon" evidence="1">
    <location>
        <begin position="3"/>
        <end position="54"/>
    </location>
</feature>
<dbReference type="OrthoDB" id="282152at2759"/>
<accession>A0A8S1IQ24</accession>
<dbReference type="Pfam" id="PF02150">
    <property type="entry name" value="Zn_ribbon_RPB9"/>
    <property type="match status" value="1"/>
</dbReference>
<keyword evidence="3" id="KW-1185">Reference proteome</keyword>
<dbReference type="GO" id="GO:0006351">
    <property type="term" value="P:DNA-templated transcription"/>
    <property type="evidence" value="ECO:0007669"/>
    <property type="project" value="InterPro"/>
</dbReference>
<evidence type="ECO:0000313" key="2">
    <source>
        <dbReference type="EMBL" id="CAD7697254.1"/>
    </source>
</evidence>
<protein>
    <recommendedName>
        <fullName evidence="1">DNA-directed RNA polymerase II subunit RPB9-like zinc ribbon domain-containing protein</fullName>
    </recommendedName>
</protein>
<dbReference type="InterPro" id="IPR001529">
    <property type="entry name" value="Zn_ribbon_RPB9"/>
</dbReference>
<evidence type="ECO:0000259" key="1">
    <source>
        <dbReference type="SMART" id="SM00661"/>
    </source>
</evidence>
<dbReference type="EMBL" id="CAJHUC010000632">
    <property type="protein sequence ID" value="CAD7697254.1"/>
    <property type="molecule type" value="Genomic_DNA"/>
</dbReference>
<organism evidence="2 3">
    <name type="scientific">Ostreobium quekettii</name>
    <dbReference type="NCBI Taxonomy" id="121088"/>
    <lineage>
        <taxon>Eukaryota</taxon>
        <taxon>Viridiplantae</taxon>
        <taxon>Chlorophyta</taxon>
        <taxon>core chlorophytes</taxon>
        <taxon>Ulvophyceae</taxon>
        <taxon>TCBD clade</taxon>
        <taxon>Bryopsidales</taxon>
        <taxon>Ostreobineae</taxon>
        <taxon>Ostreobiaceae</taxon>
        <taxon>Ostreobium</taxon>
    </lineage>
</organism>
<name>A0A8S1IQ24_9CHLO</name>
<dbReference type="SMART" id="SM00661">
    <property type="entry name" value="RPOL9"/>
    <property type="match status" value="1"/>
</dbReference>